<dbReference type="STRING" id="1519643.SAMN06295933_0875"/>
<organism evidence="1 2">
    <name type="scientific">Desulfovibrio gilichinskyi</name>
    <dbReference type="NCBI Taxonomy" id="1519643"/>
    <lineage>
        <taxon>Bacteria</taxon>
        <taxon>Pseudomonadati</taxon>
        <taxon>Thermodesulfobacteriota</taxon>
        <taxon>Desulfovibrionia</taxon>
        <taxon>Desulfovibrionales</taxon>
        <taxon>Desulfovibrionaceae</taxon>
        <taxon>Desulfovibrio</taxon>
    </lineage>
</organism>
<keyword evidence="2" id="KW-1185">Reference proteome</keyword>
<dbReference type="OrthoDB" id="8759063at2"/>
<dbReference type="InterPro" id="IPR008861">
    <property type="entry name" value="GpX-like"/>
</dbReference>
<dbReference type="AlphaFoldDB" id="A0A1X7CGM5"/>
<sequence>MIYRTKDGDLLDRICFKYYGRESAVATVLEANPGLADKGPVFDAGIEIDLPELATPEKDQGISLWD</sequence>
<dbReference type="Pfam" id="PF05489">
    <property type="entry name" value="Phage_tail_X"/>
    <property type="match status" value="1"/>
</dbReference>
<proteinExistence type="predicted"/>
<protein>
    <submittedName>
        <fullName evidence="1">p2-like prophage tail protein X</fullName>
    </submittedName>
</protein>
<accession>A0A1X7CGM5</accession>
<dbReference type="Proteomes" id="UP000192906">
    <property type="component" value="Unassembled WGS sequence"/>
</dbReference>
<evidence type="ECO:0000313" key="1">
    <source>
        <dbReference type="EMBL" id="SME96259.1"/>
    </source>
</evidence>
<gene>
    <name evidence="1" type="ORF">SAMN06295933_0875</name>
</gene>
<evidence type="ECO:0000313" key="2">
    <source>
        <dbReference type="Proteomes" id="UP000192906"/>
    </source>
</evidence>
<reference evidence="2" key="1">
    <citation type="submission" date="2017-04" db="EMBL/GenBank/DDBJ databases">
        <authorList>
            <person name="Varghese N."/>
            <person name="Submissions S."/>
        </authorList>
    </citation>
    <scope>NUCLEOTIDE SEQUENCE [LARGE SCALE GENOMIC DNA]</scope>
    <source>
        <strain evidence="2">K3S</strain>
    </source>
</reference>
<name>A0A1X7CGM5_9BACT</name>
<dbReference type="RefSeq" id="WP_085098817.1">
    <property type="nucleotide sequence ID" value="NZ_FWZU01000001.1"/>
</dbReference>
<dbReference type="EMBL" id="FWZU01000001">
    <property type="protein sequence ID" value="SME96259.1"/>
    <property type="molecule type" value="Genomic_DNA"/>
</dbReference>